<gene>
    <name evidence="2" type="ORF">YH63_003130</name>
</gene>
<dbReference type="InterPro" id="IPR052898">
    <property type="entry name" value="ACAD10-like"/>
</dbReference>
<feature type="domain" description="Aminoglycoside phosphotransferase" evidence="1">
    <location>
        <begin position="54"/>
        <end position="287"/>
    </location>
</feature>
<evidence type="ECO:0000313" key="3">
    <source>
        <dbReference type="Proteomes" id="UP000034832"/>
    </source>
</evidence>
<dbReference type="CDD" id="cd05154">
    <property type="entry name" value="ACAD10_11_N-like"/>
    <property type="match status" value="1"/>
</dbReference>
<proteinExistence type="predicted"/>
<dbReference type="InterPro" id="IPR041726">
    <property type="entry name" value="ACAD10_11_N"/>
</dbReference>
<dbReference type="PANTHER" id="PTHR47829">
    <property type="entry name" value="HYDROLASE, PUTATIVE (AFU_ORTHOLOGUE AFUA_1G12880)-RELATED"/>
    <property type="match status" value="1"/>
</dbReference>
<dbReference type="AlphaFoldDB" id="A0A4U6BJV8"/>
<sequence length="372" mass="40372">MRSERADDLQMSVLKSTADRELLATSDAAPSDWGALARYLSTQGMSFDPTEPAHQFAGGLANRNYLLTINGQPTVFRRPPDGELPPGAHDMAREHRILSCLSQALSFAPKSLHYCGDKDVIGVPFQLIEYRPGLVVRGADMSLLQSCANAPAILSETLVSTLAALHAVDARAVGLEDLGRPQGFVARAIAGWSKRGALVAGDAGARKLVDDISGWLARQRFRERPPTILHCDFKLDNLILDPATLAPVALVDWDMGTRGDPLFDLATLLSYWVEPDDPAALLQLKQMPTSLPGFWRRDDVAKRYAALTGIDLDGLPAMRVLALFKLGVVFLQLHRQFLNGAVNDARYADFAHVGEALLLLAKDIASGLTKGT</sequence>
<dbReference type="Proteomes" id="UP000034832">
    <property type="component" value="Unassembled WGS sequence"/>
</dbReference>
<keyword evidence="3" id="KW-1185">Reference proteome</keyword>
<dbReference type="SUPFAM" id="SSF56112">
    <property type="entry name" value="Protein kinase-like (PK-like)"/>
    <property type="match status" value="1"/>
</dbReference>
<dbReference type="InterPro" id="IPR011009">
    <property type="entry name" value="Kinase-like_dom_sf"/>
</dbReference>
<organism evidence="2 3">
    <name type="scientific">Afipia massiliensis</name>
    <dbReference type="NCBI Taxonomy" id="211460"/>
    <lineage>
        <taxon>Bacteria</taxon>
        <taxon>Pseudomonadati</taxon>
        <taxon>Pseudomonadota</taxon>
        <taxon>Alphaproteobacteria</taxon>
        <taxon>Hyphomicrobiales</taxon>
        <taxon>Nitrobacteraceae</taxon>
        <taxon>Afipia</taxon>
    </lineage>
</organism>
<dbReference type="Gene3D" id="3.30.200.20">
    <property type="entry name" value="Phosphorylase Kinase, domain 1"/>
    <property type="match status" value="1"/>
</dbReference>
<reference evidence="2" key="1">
    <citation type="submission" date="2019-04" db="EMBL/GenBank/DDBJ databases">
        <title>Whole genome sequencing of cave bacteria.</title>
        <authorList>
            <person name="Gan H.M."/>
            <person name="Barton H."/>
            <person name="Savka M.A."/>
        </authorList>
    </citation>
    <scope>NUCLEOTIDE SEQUENCE [LARGE SCALE GENOMIC DNA]</scope>
    <source>
        <strain evidence="2">LC387</strain>
    </source>
</reference>
<comment type="caution">
    <text evidence="2">The sequence shown here is derived from an EMBL/GenBank/DDBJ whole genome shotgun (WGS) entry which is preliminary data.</text>
</comment>
<dbReference type="Pfam" id="PF01636">
    <property type="entry name" value="APH"/>
    <property type="match status" value="1"/>
</dbReference>
<dbReference type="OrthoDB" id="3806873at2"/>
<evidence type="ECO:0000259" key="1">
    <source>
        <dbReference type="Pfam" id="PF01636"/>
    </source>
</evidence>
<dbReference type="InterPro" id="IPR002575">
    <property type="entry name" value="Aminoglycoside_PTrfase"/>
</dbReference>
<evidence type="ECO:0000313" key="2">
    <source>
        <dbReference type="EMBL" id="TKT70486.1"/>
    </source>
</evidence>
<dbReference type="PANTHER" id="PTHR47829:SF1">
    <property type="entry name" value="HAD FAMILY PHOSPHATASE"/>
    <property type="match status" value="1"/>
</dbReference>
<accession>A0A4U6BJV8</accession>
<protein>
    <submittedName>
        <fullName evidence="2">Phosphotransferase family protein</fullName>
    </submittedName>
</protein>
<name>A0A4U6BJV8_9BRAD</name>
<dbReference type="RefSeq" id="WP_137325102.1">
    <property type="nucleotide sequence ID" value="NZ_LBIA02000001.1"/>
</dbReference>
<dbReference type="GO" id="GO:0016740">
    <property type="term" value="F:transferase activity"/>
    <property type="evidence" value="ECO:0007669"/>
    <property type="project" value="UniProtKB-KW"/>
</dbReference>
<dbReference type="EMBL" id="LBIA02000001">
    <property type="protein sequence ID" value="TKT70486.1"/>
    <property type="molecule type" value="Genomic_DNA"/>
</dbReference>
<dbReference type="Gene3D" id="3.90.1200.10">
    <property type="match status" value="1"/>
</dbReference>
<dbReference type="STRING" id="211460.YH63_15755"/>